<evidence type="ECO:0000313" key="2">
    <source>
        <dbReference type="EMBL" id="GAA3380054.1"/>
    </source>
</evidence>
<accession>A0ABP6S407</accession>
<name>A0ABP6S407_9ACTN</name>
<evidence type="ECO:0000313" key="1">
    <source>
        <dbReference type="EMBL" id="GAA3367650.1"/>
    </source>
</evidence>
<dbReference type="EMBL" id="BAAAYL010000001">
    <property type="protein sequence ID" value="GAA3367650.1"/>
    <property type="molecule type" value="Genomic_DNA"/>
</dbReference>
<keyword evidence="3" id="KW-1185">Reference proteome</keyword>
<organism evidence="1 3">
    <name type="scientific">Streptomyces sannanensis</name>
    <dbReference type="NCBI Taxonomy" id="285536"/>
    <lineage>
        <taxon>Bacteria</taxon>
        <taxon>Bacillati</taxon>
        <taxon>Actinomycetota</taxon>
        <taxon>Actinomycetes</taxon>
        <taxon>Kitasatosporales</taxon>
        <taxon>Streptomycetaceae</taxon>
        <taxon>Streptomyces</taxon>
    </lineage>
</organism>
<reference evidence="3" key="2">
    <citation type="journal article" date="2019" name="Int. J. Syst. Evol. Microbiol.">
        <title>The Global Catalogue of Microorganisms (GCM) 10K type strain sequencing project: providing services to taxonomists for standard genome sequencing and annotation.</title>
        <authorList>
            <consortium name="The Broad Institute Genomics Platform"/>
            <consortium name="The Broad Institute Genome Sequencing Center for Infectious Disease"/>
            <person name="Wu L."/>
            <person name="Ma J."/>
        </authorList>
    </citation>
    <scope>NUCLEOTIDE SEQUENCE [LARGE SCALE GENOMIC DNA]</scope>
    <source>
        <strain evidence="3">JCM 9651</strain>
    </source>
</reference>
<dbReference type="RefSeq" id="WP_345033920.1">
    <property type="nucleotide sequence ID" value="NZ_BAAAYL010000001.1"/>
</dbReference>
<gene>
    <name evidence="1" type="ORF">GCM10020367_02750</name>
    <name evidence="2" type="ORF">GCM10020367_66090</name>
</gene>
<proteinExistence type="predicted"/>
<reference evidence="1" key="3">
    <citation type="submission" date="2023-12" db="EMBL/GenBank/DDBJ databases">
        <authorList>
            <person name="Sun Q."/>
            <person name="Inoue M."/>
        </authorList>
    </citation>
    <scope>NUCLEOTIDE SEQUENCE</scope>
    <source>
        <strain evidence="1">JCM 9651</strain>
    </source>
</reference>
<dbReference type="Proteomes" id="UP001499990">
    <property type="component" value="Unassembled WGS sequence"/>
</dbReference>
<dbReference type="EMBL" id="BAAAYL010000001">
    <property type="protein sequence ID" value="GAA3380054.1"/>
    <property type="molecule type" value="Genomic_DNA"/>
</dbReference>
<reference evidence="1" key="1">
    <citation type="journal article" date="2014" name="Int. J. Syst. Evol. Microbiol.">
        <title>Complete genome of a new Firmicutes species belonging to the dominant human colonic microbiota ('Ruminococcus bicirculans') reveals two chromosomes and a selective capacity to utilize plant glucans.</title>
        <authorList>
            <consortium name="NISC Comparative Sequencing Program"/>
            <person name="Wegmann U."/>
            <person name="Louis P."/>
            <person name="Goesmann A."/>
            <person name="Henrissat B."/>
            <person name="Duncan S.H."/>
            <person name="Flint H.J."/>
        </authorList>
    </citation>
    <scope>NUCLEOTIDE SEQUENCE</scope>
    <source>
        <strain evidence="1">JCM 9651</strain>
    </source>
</reference>
<sequence length="151" mass="16651">MTIHHPSPHSTHDASGDDRSPFAALMAQVMADAERFGHRQHIHLTWLAIRQYGTTAAIDLVSDGIQATARRAGVPQKYNVTVSRAWVELVGHHVAASDSADFDAFADQHPDLLDKQLLSRFYRPETLSGASARVGWVEPDLVPFPWQSVSS</sequence>
<evidence type="ECO:0000313" key="3">
    <source>
        <dbReference type="Proteomes" id="UP001499990"/>
    </source>
</evidence>
<comment type="caution">
    <text evidence="1">The sequence shown here is derived from an EMBL/GenBank/DDBJ whole genome shotgun (WGS) entry which is preliminary data.</text>
</comment>
<protein>
    <submittedName>
        <fullName evidence="1">Uncharacterized protein</fullName>
    </submittedName>
</protein>